<keyword evidence="2" id="KW-1185">Reference proteome</keyword>
<dbReference type="InterPro" id="IPR032675">
    <property type="entry name" value="LRR_dom_sf"/>
</dbReference>
<evidence type="ECO:0000313" key="2">
    <source>
        <dbReference type="Proteomes" id="UP000664545"/>
    </source>
</evidence>
<organism evidence="1 2">
    <name type="scientific">Clostridium aminobutyricum</name>
    <dbReference type="NCBI Taxonomy" id="33953"/>
    <lineage>
        <taxon>Bacteria</taxon>
        <taxon>Bacillati</taxon>
        <taxon>Bacillota</taxon>
        <taxon>Clostridia</taxon>
        <taxon>Eubacteriales</taxon>
        <taxon>Clostridiaceae</taxon>
        <taxon>Clostridium</taxon>
    </lineage>
</organism>
<dbReference type="Gene3D" id="3.80.10.10">
    <property type="entry name" value="Ribonuclease Inhibitor"/>
    <property type="match status" value="1"/>
</dbReference>
<dbReference type="InterPro" id="IPR026906">
    <property type="entry name" value="LRR_5"/>
</dbReference>
<protein>
    <submittedName>
        <fullName evidence="1">Leucine-rich repeat domain-containing protein</fullName>
    </submittedName>
</protein>
<accession>A0A939IGQ7</accession>
<comment type="caution">
    <text evidence="1">The sequence shown here is derived from an EMBL/GenBank/DDBJ whole genome shotgun (WGS) entry which is preliminary data.</text>
</comment>
<reference evidence="1" key="1">
    <citation type="submission" date="2021-02" db="EMBL/GenBank/DDBJ databases">
        <title>Abyssanaerobacter marinus gen.nov., sp., nov, anaerobic bacterium isolated from the Onnuri vent field of Indian Ocean and suggestion of Mogibacteriaceae fam. nov., and proposal of reclassification of ambiguous this family's genus member.</title>
        <authorList>
            <person name="Kim Y.J."/>
            <person name="Yang J.-A."/>
        </authorList>
    </citation>
    <scope>NUCLEOTIDE SEQUENCE</scope>
    <source>
        <strain evidence="1">DSM 2634</strain>
    </source>
</reference>
<dbReference type="EMBL" id="JAFJZZ010000001">
    <property type="protein sequence ID" value="MBN7772317.1"/>
    <property type="molecule type" value="Genomic_DNA"/>
</dbReference>
<name>A0A939IGQ7_CLOAM</name>
<proteinExistence type="predicted"/>
<dbReference type="AlphaFoldDB" id="A0A939IGQ7"/>
<dbReference type="Pfam" id="PF13306">
    <property type="entry name" value="LRR_5"/>
    <property type="match status" value="1"/>
</dbReference>
<dbReference type="Proteomes" id="UP000664545">
    <property type="component" value="Unassembled WGS sequence"/>
</dbReference>
<gene>
    <name evidence="1" type="ORF">JYB65_02985</name>
</gene>
<evidence type="ECO:0000313" key="1">
    <source>
        <dbReference type="EMBL" id="MBN7772317.1"/>
    </source>
</evidence>
<sequence length="185" mass="20624">MKKRIIGIALLTVSSILLFAWGDRVNQPDEDPTEAYYESIKDKDGFCIKDGILYAYLGKDKEITIPETVTEIYNSALSGDFGHGANLKKVIVPGTVKKINGGAFAFTSAKKIIVEEGVKEIGEWAFGDSYIEEIWFPASLEKIGNRIMETEEGLDGTKIHVPKNSEISQYFEQNMPYGNAELIYD</sequence>
<dbReference type="RefSeq" id="WP_206581127.1">
    <property type="nucleotide sequence ID" value="NZ_JAFJZZ010000001.1"/>
</dbReference>